<organism evidence="1 2">
    <name type="scientific">Enterococcus faecium R496</name>
    <dbReference type="NCBI Taxonomy" id="1134836"/>
    <lineage>
        <taxon>Bacteria</taxon>
        <taxon>Bacillati</taxon>
        <taxon>Bacillota</taxon>
        <taxon>Bacilli</taxon>
        <taxon>Lactobacillales</taxon>
        <taxon>Enterococcaceae</taxon>
        <taxon>Enterococcus</taxon>
    </lineage>
</organism>
<dbReference type="EMBL" id="AMAH01000151">
    <property type="protein sequence ID" value="EJX51317.1"/>
    <property type="molecule type" value="Genomic_DNA"/>
</dbReference>
<name>A0AAV3GTS9_ENTFC</name>
<accession>A0AAV3GTS9</accession>
<evidence type="ECO:0000313" key="1">
    <source>
        <dbReference type="EMBL" id="EJX51317.1"/>
    </source>
</evidence>
<proteinExistence type="predicted"/>
<comment type="caution">
    <text evidence="1">The sequence shown here is derived from an EMBL/GenBank/DDBJ whole genome shotgun (WGS) entry which is preliminary data.</text>
</comment>
<evidence type="ECO:0000313" key="2">
    <source>
        <dbReference type="Proteomes" id="UP000006402"/>
    </source>
</evidence>
<dbReference type="Proteomes" id="UP000006402">
    <property type="component" value="Unassembled WGS sequence"/>
</dbReference>
<sequence>MADFRYLMAGSRRFSCKPSSLSIRKTAAGRSLCAGHRCW</sequence>
<gene>
    <name evidence="1" type="ORF">HMPREF1378_02104</name>
</gene>
<dbReference type="AlphaFoldDB" id="A0AAV3GTS9"/>
<protein>
    <submittedName>
        <fullName evidence="1">Uncharacterized protein</fullName>
    </submittedName>
</protein>
<reference evidence="1 2" key="1">
    <citation type="submission" date="2012-04" db="EMBL/GenBank/DDBJ databases">
        <authorList>
            <person name="Weinstock G."/>
            <person name="Sodergren E."/>
            <person name="Lobos E.A."/>
            <person name="Fulton L."/>
            <person name="Fulton R."/>
            <person name="Courtney L."/>
            <person name="Fronick C."/>
            <person name="O'Laughlin M."/>
            <person name="Godfrey J."/>
            <person name="Wilson R.M."/>
            <person name="Miner T."/>
            <person name="Farmer C."/>
            <person name="Delehaunty K."/>
            <person name="Cordes M."/>
            <person name="Minx P."/>
            <person name="Tomlinson C."/>
            <person name="Chen J."/>
            <person name="Wollam A."/>
            <person name="Pepin K.H."/>
            <person name="Bhonagiri V."/>
            <person name="Zhang X."/>
            <person name="Suruliraj S."/>
            <person name="Warren W."/>
            <person name="Mitreva M."/>
            <person name="Mardis E.R."/>
            <person name="Wilson R.K."/>
        </authorList>
    </citation>
    <scope>NUCLEOTIDE SEQUENCE [LARGE SCALE GENOMIC DNA]</scope>
    <source>
        <strain evidence="1 2">R496</strain>
    </source>
</reference>